<organism evidence="1 2">
    <name type="scientific">Gluconobacter oxydans (strain 621H)</name>
    <name type="common">Gluconobacter suboxydans</name>
    <dbReference type="NCBI Taxonomy" id="290633"/>
    <lineage>
        <taxon>Bacteria</taxon>
        <taxon>Pseudomonadati</taxon>
        <taxon>Pseudomonadota</taxon>
        <taxon>Alphaproteobacteria</taxon>
        <taxon>Acetobacterales</taxon>
        <taxon>Acetobacteraceae</taxon>
        <taxon>Gluconobacter</taxon>
    </lineage>
</organism>
<evidence type="ECO:0000313" key="2">
    <source>
        <dbReference type="Proteomes" id="UP000006375"/>
    </source>
</evidence>
<dbReference type="KEGG" id="gox:GOX0995"/>
<dbReference type="Proteomes" id="UP000006375">
    <property type="component" value="Chromosome"/>
</dbReference>
<proteinExistence type="predicted"/>
<dbReference type="HOGENOM" id="CLU_2522860_0_0_5"/>
<dbReference type="EMBL" id="CP000009">
    <property type="protein sequence ID" value="AAW60767.1"/>
    <property type="molecule type" value="Genomic_DNA"/>
</dbReference>
<name>Q5FS79_GLUOX</name>
<evidence type="ECO:0000313" key="1">
    <source>
        <dbReference type="EMBL" id="AAW60767.1"/>
    </source>
</evidence>
<dbReference type="SUPFAM" id="SSF53756">
    <property type="entry name" value="UDP-Glycosyltransferase/glycogen phosphorylase"/>
    <property type="match status" value="1"/>
</dbReference>
<dbReference type="AlphaFoldDB" id="Q5FS79"/>
<accession>Q5FS79</accession>
<dbReference type="STRING" id="290633.GOX0995"/>
<evidence type="ECO:0008006" key="3">
    <source>
        <dbReference type="Google" id="ProtNLM"/>
    </source>
</evidence>
<gene>
    <name evidence="1" type="ordered locus">GOX0995</name>
</gene>
<reference evidence="1 2" key="1">
    <citation type="journal article" date="2005" name="Nat. Biotechnol.">
        <title>Complete genome sequence of the acetic acid bacterium Gluconobacter oxydans.</title>
        <authorList>
            <person name="Prust C."/>
            <person name="Hoffmeister M."/>
            <person name="Liesegang H."/>
            <person name="Wiezer A."/>
            <person name="Fricke W.F."/>
            <person name="Ehrenreich A."/>
            <person name="Gottschalk G."/>
            <person name="Deppenmeier U."/>
        </authorList>
    </citation>
    <scope>NUCLEOTIDE SEQUENCE [LARGE SCALE GENOMIC DNA]</scope>
    <source>
        <strain evidence="1 2">621H</strain>
    </source>
</reference>
<keyword evidence="2" id="KW-1185">Reference proteome</keyword>
<protein>
    <recommendedName>
        <fullName evidence="3">Glycosyltransferase</fullName>
    </recommendedName>
</protein>
<sequence length="84" mass="9064">MLECLAASLPCVMTPIAAEGLSLPSALEELVTADAEHFARLIARYHDDENAYRPAAEASRQFVADHYSVSSACLAISEAILRKT</sequence>